<proteinExistence type="inferred from homology"/>
<dbReference type="GO" id="GO:0071555">
    <property type="term" value="P:cell wall organization"/>
    <property type="evidence" value="ECO:0007669"/>
    <property type="project" value="UniProtKB-KW"/>
</dbReference>
<evidence type="ECO:0000256" key="3">
    <source>
        <dbReference type="ARBA" id="ARBA00022801"/>
    </source>
</evidence>
<feature type="active site" description="Acyl-ester intermediate" evidence="7">
    <location>
        <position position="177"/>
    </location>
</feature>
<keyword evidence="4" id="KW-0133">Cell shape</keyword>
<protein>
    <recommendedName>
        <fullName evidence="11">Peptidase S11 D-alanyl-D-alanine carboxypeptidase A N-terminal domain-containing protein</fullName>
    </recommendedName>
</protein>
<dbReference type="PATRIC" id="fig|796944.3.peg.1667"/>
<dbReference type="Pfam" id="PF00768">
    <property type="entry name" value="Peptidase_S11"/>
    <property type="match status" value="1"/>
</dbReference>
<evidence type="ECO:0000256" key="4">
    <source>
        <dbReference type="ARBA" id="ARBA00022960"/>
    </source>
</evidence>
<evidence type="ECO:0000313" key="12">
    <source>
        <dbReference type="EMBL" id="EHL11602.1"/>
    </source>
</evidence>
<dbReference type="GO" id="GO:0008360">
    <property type="term" value="P:regulation of cell shape"/>
    <property type="evidence" value="ECO:0007669"/>
    <property type="project" value="UniProtKB-KW"/>
</dbReference>
<evidence type="ECO:0000256" key="5">
    <source>
        <dbReference type="ARBA" id="ARBA00022984"/>
    </source>
</evidence>
<feature type="region of interest" description="Disordered" evidence="10">
    <location>
        <begin position="105"/>
        <end position="124"/>
    </location>
</feature>
<keyword evidence="6" id="KW-0961">Cell wall biogenesis/degradation</keyword>
<dbReference type="PRINTS" id="PR00725">
    <property type="entry name" value="DADACBPTASE1"/>
</dbReference>
<feature type="active site" description="Proton acceptor" evidence="7">
    <location>
        <position position="180"/>
    </location>
</feature>
<gene>
    <name evidence="12" type="ORF">HMPREF9624_00935</name>
</gene>
<evidence type="ECO:0000256" key="9">
    <source>
        <dbReference type="RuleBase" id="RU004016"/>
    </source>
</evidence>
<dbReference type="PANTHER" id="PTHR21581:SF6">
    <property type="entry name" value="TRAFFICKING PROTEIN PARTICLE COMPLEX SUBUNIT 12"/>
    <property type="match status" value="1"/>
</dbReference>
<accession>G9WVK1</accession>
<feature type="active site" evidence="7">
    <location>
        <position position="237"/>
    </location>
</feature>
<name>G9WVK1_9FIRM</name>
<evidence type="ECO:0000256" key="1">
    <source>
        <dbReference type="ARBA" id="ARBA00007164"/>
    </source>
</evidence>
<dbReference type="InterPro" id="IPR018044">
    <property type="entry name" value="Peptidase_S11"/>
</dbReference>
<reference evidence="12 13" key="1">
    <citation type="submission" date="2011-08" db="EMBL/GenBank/DDBJ databases">
        <title>The Genome Sequence of Oribacterium sp. ACB7.</title>
        <authorList>
            <consortium name="The Broad Institute Genome Sequencing Platform"/>
            <person name="Earl A."/>
            <person name="Ward D."/>
            <person name="Feldgarden M."/>
            <person name="Gevers D."/>
            <person name="Sizova M."/>
            <person name="Hazen A."/>
            <person name="Epstein S."/>
            <person name="Young S.K."/>
            <person name="Zeng Q."/>
            <person name="Gargeya S."/>
            <person name="Fitzgerald M."/>
            <person name="Haas B."/>
            <person name="Abouelleil A."/>
            <person name="Alvarado L."/>
            <person name="Arachchi H.M."/>
            <person name="Berlin A."/>
            <person name="Brown A."/>
            <person name="Chapman S.B."/>
            <person name="Chen Z."/>
            <person name="Dunbar C."/>
            <person name="Freedman E."/>
            <person name="Gearin G."/>
            <person name="Gellesch M."/>
            <person name="Goldberg J."/>
            <person name="Griggs A."/>
            <person name="Gujja S."/>
            <person name="Heiman D."/>
            <person name="Howarth C."/>
            <person name="Larson L."/>
            <person name="Lui A."/>
            <person name="MacDonald P.J.P."/>
            <person name="Montmayeur A."/>
            <person name="Murphy C."/>
            <person name="Neiman D."/>
            <person name="Pearson M."/>
            <person name="Priest M."/>
            <person name="Roberts A."/>
            <person name="Saif S."/>
            <person name="Shea T."/>
            <person name="Shenoy N."/>
            <person name="Sisk P."/>
            <person name="Stolte C."/>
            <person name="Sykes S."/>
            <person name="Wortman J."/>
            <person name="Nusbaum C."/>
            <person name="Birren B."/>
        </authorList>
    </citation>
    <scope>NUCLEOTIDE SEQUENCE [LARGE SCALE GENOMIC DNA]</scope>
    <source>
        <strain evidence="12 13">ACB7</strain>
    </source>
</reference>
<dbReference type="RefSeq" id="WP_009536756.1">
    <property type="nucleotide sequence ID" value="NZ_JH414504.1"/>
</dbReference>
<dbReference type="InterPro" id="IPR001967">
    <property type="entry name" value="Peptidase_S11_N"/>
</dbReference>
<dbReference type="GO" id="GO:0009252">
    <property type="term" value="P:peptidoglycan biosynthetic process"/>
    <property type="evidence" value="ECO:0007669"/>
    <property type="project" value="UniProtKB-KW"/>
</dbReference>
<evidence type="ECO:0000259" key="11">
    <source>
        <dbReference type="Pfam" id="PF00768"/>
    </source>
</evidence>
<evidence type="ECO:0000256" key="8">
    <source>
        <dbReference type="PIRSR" id="PIRSR618044-2"/>
    </source>
</evidence>
<comment type="caution">
    <text evidence="12">The sequence shown here is derived from an EMBL/GenBank/DDBJ whole genome shotgun (WGS) entry which is preliminary data.</text>
</comment>
<evidence type="ECO:0000256" key="2">
    <source>
        <dbReference type="ARBA" id="ARBA00022729"/>
    </source>
</evidence>
<sequence>MDKGNQQDIARFAHDTRYELNESTLPEKRTGKSFLKRKRIGRSVSILLSLSLLLPFASFSEERVYGISDYGPVSVNGNGVGRGNDPTYRYIEDILYGNGKTATGGNVSPAANNGNGNTSPSATQTPTLLRNLAQLSNTSATKNLSTEIDAAYAVVFDLDNGSILGEKNASQVMNPASMTKVMTLLLCAEKLSDKNKKLTITQDIVSYIQQRGASNCGFVVGEEVPVKDLLYGVILPSGADAVLALCKEIAGSEAAFADLMNKRAKEMGLSNQCHFQNATGLYHSTHHMTVKDMGQIMAVAMQNPTAREVLMTENYQIAPTNKHPQGLKFTNLFLQRIKTLDSGGANVQMAKTGYVSQSKFCVVSSGKGKNGKNLLVVTGGSSATWQAVRDQAALYKLFGL</sequence>
<evidence type="ECO:0000313" key="13">
    <source>
        <dbReference type="Proteomes" id="UP000003527"/>
    </source>
</evidence>
<keyword evidence="2" id="KW-0732">Signal</keyword>
<keyword evidence="13" id="KW-1185">Reference proteome</keyword>
<organism evidence="12 13">
    <name type="scientific">Oribacterium asaccharolyticum ACB7</name>
    <dbReference type="NCBI Taxonomy" id="796944"/>
    <lineage>
        <taxon>Bacteria</taxon>
        <taxon>Bacillati</taxon>
        <taxon>Bacillota</taxon>
        <taxon>Clostridia</taxon>
        <taxon>Lachnospirales</taxon>
        <taxon>Lachnospiraceae</taxon>
        <taxon>Oribacterium</taxon>
    </lineage>
</organism>
<dbReference type="GO" id="GO:0009002">
    <property type="term" value="F:serine-type D-Ala-D-Ala carboxypeptidase activity"/>
    <property type="evidence" value="ECO:0007669"/>
    <property type="project" value="InterPro"/>
</dbReference>
<dbReference type="SUPFAM" id="SSF56601">
    <property type="entry name" value="beta-lactamase/transpeptidase-like"/>
    <property type="match status" value="1"/>
</dbReference>
<dbReference type="PANTHER" id="PTHR21581">
    <property type="entry name" value="D-ALANYL-D-ALANINE CARBOXYPEPTIDASE"/>
    <property type="match status" value="1"/>
</dbReference>
<evidence type="ECO:0000256" key="10">
    <source>
        <dbReference type="SAM" id="MobiDB-lite"/>
    </source>
</evidence>
<dbReference type="GO" id="GO:0006508">
    <property type="term" value="P:proteolysis"/>
    <property type="evidence" value="ECO:0007669"/>
    <property type="project" value="InterPro"/>
</dbReference>
<evidence type="ECO:0000256" key="7">
    <source>
        <dbReference type="PIRSR" id="PIRSR618044-1"/>
    </source>
</evidence>
<feature type="domain" description="Peptidase S11 D-alanyl-D-alanine carboxypeptidase A N-terminal" evidence="11">
    <location>
        <begin position="143"/>
        <end position="379"/>
    </location>
</feature>
<feature type="binding site" evidence="8">
    <location>
        <position position="351"/>
    </location>
    <ligand>
        <name>substrate</name>
    </ligand>
</feature>
<dbReference type="HOGENOM" id="CLU_027070_2_1_9"/>
<dbReference type="Gene3D" id="3.40.710.10">
    <property type="entry name" value="DD-peptidase/beta-lactamase superfamily"/>
    <property type="match status" value="1"/>
</dbReference>
<keyword evidence="3" id="KW-0378">Hydrolase</keyword>
<dbReference type="Proteomes" id="UP000003527">
    <property type="component" value="Unassembled WGS sequence"/>
</dbReference>
<keyword evidence="5" id="KW-0573">Peptidoglycan synthesis</keyword>
<comment type="similarity">
    <text evidence="1 9">Belongs to the peptidase S11 family.</text>
</comment>
<dbReference type="AlphaFoldDB" id="G9WVK1"/>
<evidence type="ECO:0000256" key="6">
    <source>
        <dbReference type="ARBA" id="ARBA00023316"/>
    </source>
</evidence>
<dbReference type="InterPro" id="IPR012338">
    <property type="entry name" value="Beta-lactam/transpept-like"/>
</dbReference>
<dbReference type="EMBL" id="AFZD01000017">
    <property type="protein sequence ID" value="EHL11602.1"/>
    <property type="molecule type" value="Genomic_DNA"/>
</dbReference>